<feature type="compositionally biased region" description="Basic residues" evidence="2">
    <location>
        <begin position="403"/>
        <end position="414"/>
    </location>
</feature>
<accession>A0AAD2FWS8</accession>
<feature type="compositionally biased region" description="Low complexity" evidence="2">
    <location>
        <begin position="761"/>
        <end position="774"/>
    </location>
</feature>
<evidence type="ECO:0000256" key="2">
    <source>
        <dbReference type="SAM" id="MobiDB-lite"/>
    </source>
</evidence>
<feature type="compositionally biased region" description="Polar residues" evidence="2">
    <location>
        <begin position="679"/>
        <end position="689"/>
    </location>
</feature>
<evidence type="ECO:0000256" key="1">
    <source>
        <dbReference type="PROSITE-ProRule" id="PRU00288"/>
    </source>
</evidence>
<dbReference type="GO" id="GO:0005096">
    <property type="term" value="F:GTPase activator activity"/>
    <property type="evidence" value="ECO:0007669"/>
    <property type="project" value="InterPro"/>
</dbReference>
<dbReference type="PANTHER" id="PTHR46220:SF1">
    <property type="entry name" value="ADP-RIBOSYLATION FACTOR GTPASE-ACTIVATING PROTEIN AGD12"/>
    <property type="match status" value="1"/>
</dbReference>
<dbReference type="InterPro" id="IPR037278">
    <property type="entry name" value="ARFGAP/RecO"/>
</dbReference>
<feature type="compositionally biased region" description="Low complexity" evidence="2">
    <location>
        <begin position="634"/>
        <end position="645"/>
    </location>
</feature>
<feature type="region of interest" description="Disordered" evidence="2">
    <location>
        <begin position="317"/>
        <end position="795"/>
    </location>
</feature>
<feature type="compositionally biased region" description="Polar residues" evidence="2">
    <location>
        <begin position="517"/>
        <end position="532"/>
    </location>
</feature>
<dbReference type="PRINTS" id="PR00405">
    <property type="entry name" value="REVINTRACTNG"/>
</dbReference>
<feature type="domain" description="Arf-GAP" evidence="3">
    <location>
        <begin position="22"/>
        <end position="167"/>
    </location>
</feature>
<feature type="compositionally biased region" description="Low complexity" evidence="2">
    <location>
        <begin position="557"/>
        <end position="580"/>
    </location>
</feature>
<dbReference type="EMBL" id="CAKOGP040001870">
    <property type="protein sequence ID" value="CAJ1954815.1"/>
    <property type="molecule type" value="Genomic_DNA"/>
</dbReference>
<sequence>MKLKRVFRKRKNIAEKSQKELFHSLNKFREQEANQSCCDCAVQNPEWAVIFMSPTSSSPSTYCNRKGESVGIFVCYQCSVAHKMLEISTTEIKSVSVGYWSQSDILAMEWGGNRWVNSVYEAQLVKKRLCQKPTDSSEMLQRQAFCHLKYVKRWYYCEDIPKAVNEDMKEKGSSLHGVSSVKESPTVTPKKWQKPVNTSKLDDDSWWKPPTDDSFSTYTTAANSSFGSNHSNPRNESPAKTSSTWMSWDSQDEAEVPSSTKRRTTRRMSTGDVAFVPHGELAIPPSTSLPYSNNISHGSISAGDNETTLTASLCFPADSSKRSSLTPSRARQQRRSSVCSSFAAPTNPSESHDLGRHGNGGSPIKNGSARPSPQKPRAVRRASINGLELVPIDESAISSTRSSHTRSRPRRRRSSIGSPFAAPTNPSETDDLVRYGYGGSSSNNHSAWLSPQKARAVRRASISGSEPIPMDELVISSIRSSDTHSRTRQQRRSSIGSSFAAHTDPSEAHDLDKHGNAGSSNKNGSAGPSTQEPKPRALRRSLISGKEPVIPMDESHISSIRSSRTPSRPRQQRRSSIGSPFAAPNNRFETHDLGRHGHGGSSNNNGSARTSPQKARAVRRSSISGTGPVPMDESPISSLRSSRTPSRPRRRRHSSIGSSFAAPAAQSDAHDFEKHDNRGSSNKNGSAGPTKQKPKPRAVRRASSSGSEPVPMDELVISSIRSSDTHSRTRQQRRSSIGSSFAAPTNPSESHDLIRQGHVHGGSPNKNGSSGPSPQKATAVWRASINGLEPVPIDE</sequence>
<evidence type="ECO:0000259" key="3">
    <source>
        <dbReference type="PROSITE" id="PS50115"/>
    </source>
</evidence>
<feature type="compositionally biased region" description="Polar residues" evidence="2">
    <location>
        <begin position="322"/>
        <end position="349"/>
    </location>
</feature>
<feature type="region of interest" description="Disordered" evidence="2">
    <location>
        <begin position="174"/>
        <end position="206"/>
    </location>
</feature>
<keyword evidence="1" id="KW-0862">Zinc</keyword>
<dbReference type="Proteomes" id="UP001295423">
    <property type="component" value="Unassembled WGS sequence"/>
</dbReference>
<dbReference type="GO" id="GO:0008270">
    <property type="term" value="F:zinc ion binding"/>
    <property type="evidence" value="ECO:0007669"/>
    <property type="project" value="UniProtKB-KW"/>
</dbReference>
<name>A0AAD2FWS8_9STRA</name>
<dbReference type="InterPro" id="IPR001164">
    <property type="entry name" value="ArfGAP_dom"/>
</dbReference>
<dbReference type="AlphaFoldDB" id="A0AAD2FWS8"/>
<gene>
    <name evidence="4" type="ORF">CYCCA115_LOCUS15407</name>
</gene>
<dbReference type="Gene3D" id="1.10.220.150">
    <property type="entry name" value="Arf GTPase activating protein"/>
    <property type="match status" value="1"/>
</dbReference>
<dbReference type="InterPro" id="IPR038508">
    <property type="entry name" value="ArfGAP_dom_sf"/>
</dbReference>
<dbReference type="GO" id="GO:0005543">
    <property type="term" value="F:phospholipid binding"/>
    <property type="evidence" value="ECO:0007669"/>
    <property type="project" value="InterPro"/>
</dbReference>
<organism evidence="4 5">
    <name type="scientific">Cylindrotheca closterium</name>
    <dbReference type="NCBI Taxonomy" id="2856"/>
    <lineage>
        <taxon>Eukaryota</taxon>
        <taxon>Sar</taxon>
        <taxon>Stramenopiles</taxon>
        <taxon>Ochrophyta</taxon>
        <taxon>Bacillariophyta</taxon>
        <taxon>Bacillariophyceae</taxon>
        <taxon>Bacillariophycidae</taxon>
        <taxon>Bacillariales</taxon>
        <taxon>Bacillariaceae</taxon>
        <taxon>Cylindrotheca</taxon>
    </lineage>
</organism>
<dbReference type="SMART" id="SM00105">
    <property type="entry name" value="ArfGap"/>
    <property type="match status" value="1"/>
</dbReference>
<evidence type="ECO:0000313" key="5">
    <source>
        <dbReference type="Proteomes" id="UP001295423"/>
    </source>
</evidence>
<evidence type="ECO:0000313" key="4">
    <source>
        <dbReference type="EMBL" id="CAJ1954815.1"/>
    </source>
</evidence>
<comment type="caution">
    <text evidence="4">The sequence shown here is derived from an EMBL/GenBank/DDBJ whole genome shotgun (WGS) entry which is preliminary data.</text>
</comment>
<dbReference type="SUPFAM" id="SSF57863">
    <property type="entry name" value="ArfGap/RecO-like zinc finger"/>
    <property type="match status" value="1"/>
</dbReference>
<dbReference type="Pfam" id="PF01412">
    <property type="entry name" value="ArfGap"/>
    <property type="match status" value="1"/>
</dbReference>
<dbReference type="PROSITE" id="PS50115">
    <property type="entry name" value="ARFGAP"/>
    <property type="match status" value="1"/>
</dbReference>
<keyword evidence="1" id="KW-0479">Metal-binding</keyword>
<reference evidence="4" key="1">
    <citation type="submission" date="2023-08" db="EMBL/GenBank/DDBJ databases">
        <authorList>
            <person name="Audoor S."/>
            <person name="Bilcke G."/>
        </authorList>
    </citation>
    <scope>NUCLEOTIDE SEQUENCE</scope>
</reference>
<feature type="compositionally biased region" description="Polar residues" evidence="2">
    <location>
        <begin position="223"/>
        <end position="249"/>
    </location>
</feature>
<dbReference type="PANTHER" id="PTHR46220">
    <property type="entry name" value="ADP-RIBOSYLATION FACTOR GTPASE-ACTIVATING PROTEIN AGD12"/>
    <property type="match status" value="1"/>
</dbReference>
<protein>
    <recommendedName>
        <fullName evidence="3">Arf-GAP domain-containing protein</fullName>
    </recommendedName>
</protein>
<feature type="region of interest" description="Disordered" evidence="2">
    <location>
        <begin position="223"/>
        <end position="269"/>
    </location>
</feature>
<dbReference type="InterPro" id="IPR044518">
    <property type="entry name" value="ARF_GAP_AGD11/12/13"/>
</dbReference>
<keyword evidence="5" id="KW-1185">Reference proteome</keyword>
<keyword evidence="1" id="KW-0863">Zinc-finger</keyword>
<feature type="compositionally biased region" description="Basic and acidic residues" evidence="2">
    <location>
        <begin position="504"/>
        <end position="515"/>
    </location>
</feature>
<proteinExistence type="predicted"/>
<feature type="compositionally biased region" description="Basic and acidic residues" evidence="2">
    <location>
        <begin position="668"/>
        <end position="678"/>
    </location>
</feature>